<dbReference type="InterPro" id="IPR012935">
    <property type="entry name" value="NuBaID_N"/>
</dbReference>
<keyword evidence="5" id="KW-0539">Nucleus</keyword>
<evidence type="ECO:0000256" key="5">
    <source>
        <dbReference type="ARBA" id="ARBA00023242"/>
    </source>
</evidence>
<accession>A0A1E4TAN5</accession>
<sequence length="280" mass="31557">MAKRSISDLVNSYLGESPKASKDLADRFSRMQALRRKLTHDHPHTASASLSMDHTDPPSPRSKTNYAPWDRTALLHRLSSFKFVRWPFDELKYPRLAAPEWAKAGWICTGPCTVTCSLCTKSHVLRLTDEPDVDVALCGKYAKLINDHYPNCLWAKRRSSDSTYTVSFSDPDQALTDYFLRAKSFSSLSLANLTVLDPEHTTTSTPERTLALFGWQARPSFGGRHVAYCDMCFRTVSLEGEFDALHNHRAYCPWIAGSLPAYKVLSSLCKCRKNMVIDGI</sequence>
<dbReference type="EMBL" id="KV453843">
    <property type="protein sequence ID" value="ODV88814.1"/>
    <property type="molecule type" value="Genomic_DNA"/>
</dbReference>
<evidence type="ECO:0000313" key="10">
    <source>
        <dbReference type="Proteomes" id="UP000095023"/>
    </source>
</evidence>
<keyword evidence="4" id="KW-0862">Zinc</keyword>
<name>A0A1E4TAN5_9ASCO</name>
<evidence type="ECO:0000256" key="6">
    <source>
        <dbReference type="SAM" id="MobiDB-lite"/>
    </source>
</evidence>
<evidence type="ECO:0000259" key="8">
    <source>
        <dbReference type="Pfam" id="PF08600"/>
    </source>
</evidence>
<evidence type="ECO:0000256" key="4">
    <source>
        <dbReference type="ARBA" id="ARBA00022833"/>
    </source>
</evidence>
<dbReference type="GO" id="GO:0008270">
    <property type="term" value="F:zinc ion binding"/>
    <property type="evidence" value="ECO:0007669"/>
    <property type="project" value="UniProtKB-KW"/>
</dbReference>
<feature type="region of interest" description="Disordered" evidence="6">
    <location>
        <begin position="40"/>
        <end position="64"/>
    </location>
</feature>
<protein>
    <recommendedName>
        <fullName evidence="11">C3HC-type domain-containing protein</fullName>
    </recommendedName>
</protein>
<dbReference type="PANTHER" id="PTHR15835">
    <property type="entry name" value="NUCLEAR-INTERACTING PARTNER OF ALK"/>
    <property type="match status" value="1"/>
</dbReference>
<dbReference type="Proteomes" id="UP000095023">
    <property type="component" value="Unassembled WGS sequence"/>
</dbReference>
<dbReference type="Pfam" id="PF08600">
    <property type="entry name" value="NuBaID_C"/>
    <property type="match status" value="1"/>
</dbReference>
<dbReference type="Pfam" id="PF07967">
    <property type="entry name" value="zf-C3HC"/>
    <property type="match status" value="1"/>
</dbReference>
<comment type="subcellular location">
    <subcellularLocation>
        <location evidence="1">Nucleus</location>
    </subcellularLocation>
</comment>
<evidence type="ECO:0000313" key="9">
    <source>
        <dbReference type="EMBL" id="ODV88814.1"/>
    </source>
</evidence>
<dbReference type="Gene3D" id="1.10.1170.10">
    <property type="entry name" value="Inhibitor Of Apoptosis Protein (2mihbC-IAP-1), Chain A"/>
    <property type="match status" value="1"/>
</dbReference>
<feature type="domain" description="NuBaID C-terminal" evidence="8">
    <location>
        <begin position="209"/>
        <end position="257"/>
    </location>
</feature>
<dbReference type="GO" id="GO:0005634">
    <property type="term" value="C:nucleus"/>
    <property type="evidence" value="ECO:0007669"/>
    <property type="project" value="UniProtKB-SubCell"/>
</dbReference>
<keyword evidence="2" id="KW-0479">Metal-binding</keyword>
<organism evidence="9 10">
    <name type="scientific">Tortispora caseinolytica NRRL Y-17796</name>
    <dbReference type="NCBI Taxonomy" id="767744"/>
    <lineage>
        <taxon>Eukaryota</taxon>
        <taxon>Fungi</taxon>
        <taxon>Dikarya</taxon>
        <taxon>Ascomycota</taxon>
        <taxon>Saccharomycotina</taxon>
        <taxon>Trigonopsidomycetes</taxon>
        <taxon>Trigonopsidales</taxon>
        <taxon>Trigonopsidaceae</taxon>
        <taxon>Tortispora</taxon>
    </lineage>
</organism>
<evidence type="ECO:0000259" key="7">
    <source>
        <dbReference type="Pfam" id="PF07967"/>
    </source>
</evidence>
<reference evidence="10" key="1">
    <citation type="submission" date="2016-02" db="EMBL/GenBank/DDBJ databases">
        <title>Comparative genomics of biotechnologically important yeasts.</title>
        <authorList>
            <consortium name="DOE Joint Genome Institute"/>
            <person name="Riley R."/>
            <person name="Haridas S."/>
            <person name="Wolfe K.H."/>
            <person name="Lopes M.R."/>
            <person name="Hittinger C.T."/>
            <person name="Goker M."/>
            <person name="Salamov A."/>
            <person name="Wisecaver J."/>
            <person name="Long T.M."/>
            <person name="Aerts A.L."/>
            <person name="Barry K."/>
            <person name="Choi C."/>
            <person name="Clum A."/>
            <person name="Coughlan A.Y."/>
            <person name="Deshpande S."/>
            <person name="Douglass A.P."/>
            <person name="Hanson S.J."/>
            <person name="Klenk H.-P."/>
            <person name="Labutti K."/>
            <person name="Lapidus A."/>
            <person name="Lindquist E."/>
            <person name="Lipzen A."/>
            <person name="Meier-Kolthoff J.P."/>
            <person name="Ohm R.A."/>
            <person name="Otillar R.P."/>
            <person name="Pangilinan J."/>
            <person name="Peng Y."/>
            <person name="Rokas A."/>
            <person name="Rosa C.A."/>
            <person name="Scheuner C."/>
            <person name="Sibirny A.A."/>
            <person name="Slot J.C."/>
            <person name="Stielow J.B."/>
            <person name="Sun H."/>
            <person name="Kurtzman C.P."/>
            <person name="Blackwell M."/>
            <person name="Jeffries T.W."/>
            <person name="Grigoriev I.V."/>
        </authorList>
    </citation>
    <scope>NUCLEOTIDE SEQUENCE [LARGE SCALE GENOMIC DNA]</scope>
    <source>
        <strain evidence="10">NRRL Y-17796</strain>
    </source>
</reference>
<dbReference type="InterPro" id="IPR013909">
    <property type="entry name" value="NuBaID_C"/>
</dbReference>
<proteinExistence type="predicted"/>
<dbReference type="AlphaFoldDB" id="A0A1E4TAN5"/>
<dbReference type="OrthoDB" id="2592092at2759"/>
<feature type="domain" description="C3HC-type" evidence="7">
    <location>
        <begin position="68"/>
        <end position="185"/>
    </location>
</feature>
<keyword evidence="3" id="KW-0863">Zinc-finger</keyword>
<evidence type="ECO:0000256" key="1">
    <source>
        <dbReference type="ARBA" id="ARBA00004123"/>
    </source>
</evidence>
<gene>
    <name evidence="9" type="ORF">CANCADRAFT_45303</name>
</gene>
<evidence type="ECO:0000256" key="3">
    <source>
        <dbReference type="ARBA" id="ARBA00022771"/>
    </source>
</evidence>
<evidence type="ECO:0000256" key="2">
    <source>
        <dbReference type="ARBA" id="ARBA00022723"/>
    </source>
</evidence>
<evidence type="ECO:0008006" key="11">
    <source>
        <dbReference type="Google" id="ProtNLM"/>
    </source>
</evidence>
<dbReference type="PANTHER" id="PTHR15835:SF6">
    <property type="entry name" value="ZINC FINGER C3HC-TYPE PROTEIN 1"/>
    <property type="match status" value="1"/>
</dbReference>
<keyword evidence="10" id="KW-1185">Reference proteome</keyword>